<dbReference type="Gene3D" id="3.20.20.30">
    <property type="entry name" value="Luciferase-like domain"/>
    <property type="match status" value="1"/>
</dbReference>
<evidence type="ECO:0000313" key="7">
    <source>
        <dbReference type="Proteomes" id="UP000612362"/>
    </source>
</evidence>
<reference evidence="6" key="1">
    <citation type="submission" date="2020-10" db="EMBL/GenBank/DDBJ databases">
        <title>Taxonomic study of unclassified bacteria belonging to the class Ktedonobacteria.</title>
        <authorList>
            <person name="Yabe S."/>
            <person name="Wang C.M."/>
            <person name="Zheng Y."/>
            <person name="Sakai Y."/>
            <person name="Cavaletti L."/>
            <person name="Monciardini P."/>
            <person name="Donadio S."/>
        </authorList>
    </citation>
    <scope>NUCLEOTIDE SEQUENCE</scope>
    <source>
        <strain evidence="6">SOSP1-1</strain>
    </source>
</reference>
<comment type="caution">
    <text evidence="6">The sequence shown here is derived from an EMBL/GenBank/DDBJ whole genome shotgun (WGS) entry which is preliminary data.</text>
</comment>
<dbReference type="Proteomes" id="UP000612362">
    <property type="component" value="Unassembled WGS sequence"/>
</dbReference>
<dbReference type="InterPro" id="IPR050172">
    <property type="entry name" value="SsuD_RutA_monooxygenase"/>
</dbReference>
<dbReference type="Pfam" id="PF00296">
    <property type="entry name" value="Bac_luciferase"/>
    <property type="match status" value="1"/>
</dbReference>
<gene>
    <name evidence="6" type="primary">hmd_2</name>
    <name evidence="6" type="ORF">KSX_78710</name>
</gene>
<evidence type="ECO:0000259" key="5">
    <source>
        <dbReference type="Pfam" id="PF00296"/>
    </source>
</evidence>
<dbReference type="GO" id="GO:0008726">
    <property type="term" value="F:alkanesulfonate monooxygenase activity"/>
    <property type="evidence" value="ECO:0007669"/>
    <property type="project" value="TreeGrafter"/>
</dbReference>
<accession>A0A8J3MXG0</accession>
<dbReference type="GO" id="GO:0046306">
    <property type="term" value="P:alkanesulfonate catabolic process"/>
    <property type="evidence" value="ECO:0007669"/>
    <property type="project" value="TreeGrafter"/>
</dbReference>
<dbReference type="EMBL" id="BNJF01000006">
    <property type="protein sequence ID" value="GHO49708.1"/>
    <property type="molecule type" value="Genomic_DNA"/>
</dbReference>
<keyword evidence="7" id="KW-1185">Reference proteome</keyword>
<evidence type="ECO:0000256" key="1">
    <source>
        <dbReference type="ARBA" id="ARBA00022630"/>
    </source>
</evidence>
<proteinExistence type="predicted"/>
<evidence type="ECO:0000256" key="2">
    <source>
        <dbReference type="ARBA" id="ARBA00022643"/>
    </source>
</evidence>
<protein>
    <submittedName>
        <fullName evidence="6">N5,N10-methylene tetrahydromethanopterin reductase</fullName>
    </submittedName>
</protein>
<evidence type="ECO:0000313" key="6">
    <source>
        <dbReference type="EMBL" id="GHO49708.1"/>
    </source>
</evidence>
<keyword evidence="4" id="KW-0503">Monooxygenase</keyword>
<name>A0A8J3MXG0_9CHLR</name>
<keyword evidence="3" id="KW-0560">Oxidoreductase</keyword>
<evidence type="ECO:0000256" key="4">
    <source>
        <dbReference type="ARBA" id="ARBA00023033"/>
    </source>
</evidence>
<organism evidence="6 7">
    <name type="scientific">Ktedonospora formicarum</name>
    <dbReference type="NCBI Taxonomy" id="2778364"/>
    <lineage>
        <taxon>Bacteria</taxon>
        <taxon>Bacillati</taxon>
        <taxon>Chloroflexota</taxon>
        <taxon>Ktedonobacteria</taxon>
        <taxon>Ktedonobacterales</taxon>
        <taxon>Ktedonobacteraceae</taxon>
        <taxon>Ktedonospora</taxon>
    </lineage>
</organism>
<dbReference type="InterPro" id="IPR036661">
    <property type="entry name" value="Luciferase-like_sf"/>
</dbReference>
<dbReference type="PANTHER" id="PTHR42847:SF4">
    <property type="entry name" value="ALKANESULFONATE MONOOXYGENASE-RELATED"/>
    <property type="match status" value="1"/>
</dbReference>
<keyword evidence="1" id="KW-0285">Flavoprotein</keyword>
<dbReference type="InterPro" id="IPR011251">
    <property type="entry name" value="Luciferase-like_dom"/>
</dbReference>
<feature type="domain" description="Luciferase-like" evidence="5">
    <location>
        <begin position="9"/>
        <end position="302"/>
    </location>
</feature>
<sequence length="329" mass="36735">MSLSHTPQFGLVLSNRSVVTGAATAEDLLTLAQRAEEAGWDSVWVGDSIFAKPRLDALVLLAALAARTRRVRLGPASLTSTPLRDPLQLAYQWYGLDVLSQGRMIFNASQGAPGAQGGAFEAEFAAFHIDPASRMRRMEEAIEILRLASTGETISYDGEYHQFHGVTVLPRPVQQPLPIWISTATDSRKPKMAARALQRVARYADGWMTLARSPEEFAHNLADIRHSAHELGRELPADFPAYFYLDINVNDNEEEAFEECKRFLDGYYEHDFSRAEVEMRTVFGSPQTCTRRLRQFVQAGATGFTLRLIGPNGQLQFERITEEVLAAFK</sequence>
<keyword evidence="2" id="KW-0288">FMN</keyword>
<dbReference type="RefSeq" id="WP_220198817.1">
    <property type="nucleotide sequence ID" value="NZ_BNJF01000006.1"/>
</dbReference>
<dbReference type="SUPFAM" id="SSF51679">
    <property type="entry name" value="Bacterial luciferase-like"/>
    <property type="match status" value="1"/>
</dbReference>
<dbReference type="PANTHER" id="PTHR42847">
    <property type="entry name" value="ALKANESULFONATE MONOOXYGENASE"/>
    <property type="match status" value="1"/>
</dbReference>
<evidence type="ECO:0000256" key="3">
    <source>
        <dbReference type="ARBA" id="ARBA00023002"/>
    </source>
</evidence>
<dbReference type="AlphaFoldDB" id="A0A8J3MXG0"/>